<dbReference type="NCBIfam" id="TIGR04183">
    <property type="entry name" value="Por_Secre_tail"/>
    <property type="match status" value="1"/>
</dbReference>
<sequence>MKKSYGIAITVMLFVAHFAQASVFENFNASNAPEGTYGDVSFTSSSNGLTWNLTQCRYIPGLYTNINGKSVALKSDGAGIIQSPVFQGGLKELSFNQRAGWITDGQERLISVEIVDEDLGQTTTYDFSNAGADQTIYEIQINGLNITGSYSYKITNKTEGTIIIIDNIMMVGTEDNLETIENASIADNSYETGSFTGNNGGTWLYSNGRTPLEYIIGGDKSIMLKDTYGYIQSNLLSNGLKELSFLAVQNWIGNSGVQNFQLKVYDANDDLVFEKNDLTYERQSEHRFELFQYTISGIDIVGACSFRIVNASSNIGEIVIDNITWKDKPISTGIKDTEVDNLTVFSREKNIVIRKAGREIGKVSVYNVSGQLVNSIESANREVSIPVESKGIYLIMVSDPLGVSSSKVLVK</sequence>
<evidence type="ECO:0000313" key="3">
    <source>
        <dbReference type="Proteomes" id="UP000184164"/>
    </source>
</evidence>
<dbReference type="InterPro" id="IPR026444">
    <property type="entry name" value="Secre_tail"/>
</dbReference>
<evidence type="ECO:0000313" key="2">
    <source>
        <dbReference type="EMBL" id="SHE36520.1"/>
    </source>
</evidence>
<gene>
    <name evidence="2" type="ORF">SAMN05444274_101171</name>
</gene>
<reference evidence="2 3" key="1">
    <citation type="submission" date="2016-11" db="EMBL/GenBank/DDBJ databases">
        <authorList>
            <person name="Jaros S."/>
            <person name="Januszkiewicz K."/>
            <person name="Wedrychowicz H."/>
        </authorList>
    </citation>
    <scope>NUCLEOTIDE SEQUENCE [LARGE SCALE GENOMIC DNA]</scope>
    <source>
        <strain evidence="2 3">DSM 26910</strain>
    </source>
</reference>
<feature type="signal peptide" evidence="1">
    <location>
        <begin position="1"/>
        <end position="21"/>
    </location>
</feature>
<proteinExistence type="predicted"/>
<dbReference type="RefSeq" id="WP_072998073.1">
    <property type="nucleotide sequence ID" value="NZ_FQUM01000001.1"/>
</dbReference>
<keyword evidence="1" id="KW-0732">Signal</keyword>
<organism evidence="2 3">
    <name type="scientific">Mariniphaga anaerophila</name>
    <dbReference type="NCBI Taxonomy" id="1484053"/>
    <lineage>
        <taxon>Bacteria</taxon>
        <taxon>Pseudomonadati</taxon>
        <taxon>Bacteroidota</taxon>
        <taxon>Bacteroidia</taxon>
        <taxon>Marinilabiliales</taxon>
        <taxon>Prolixibacteraceae</taxon>
        <taxon>Mariniphaga</taxon>
    </lineage>
</organism>
<feature type="chain" id="PRO_5012070020" evidence="1">
    <location>
        <begin position="22"/>
        <end position="411"/>
    </location>
</feature>
<dbReference type="Proteomes" id="UP000184164">
    <property type="component" value="Unassembled WGS sequence"/>
</dbReference>
<dbReference type="OrthoDB" id="5500612at2"/>
<evidence type="ECO:0000256" key="1">
    <source>
        <dbReference type="SAM" id="SignalP"/>
    </source>
</evidence>
<name>A0A1M4SWG4_9BACT</name>
<keyword evidence="3" id="KW-1185">Reference proteome</keyword>
<accession>A0A1M4SWG4</accession>
<protein>
    <submittedName>
        <fullName evidence="2">Por secretion system C-terminal sorting domain-containing protein</fullName>
    </submittedName>
</protein>
<dbReference type="AlphaFoldDB" id="A0A1M4SWG4"/>
<dbReference type="EMBL" id="FQUM01000001">
    <property type="protein sequence ID" value="SHE36520.1"/>
    <property type="molecule type" value="Genomic_DNA"/>
</dbReference>
<dbReference type="STRING" id="1484053.SAMN05444274_101171"/>